<sequence length="239" mass="26459">MKLLYVHISAMCGHVEFAATILMLKPELASEVDSEGFSPLHLASLRKNVDMVRVLLAESRLDPQESVCVNARVAHGNTILHLAVARRQMKMIEYLVNNSLGIDINALNKNGFTAVDILANQIIKKTKDIEIEELLRHVGGLSAREQSSTSGDSQTVEIITPQPFYCRMNDASNNDNAKSSEEQYNDWMTDRQNILMVVAVLMATMAFQAGTNPPCQVVFGKMTQSLNLIPTQVSSTIMH</sequence>
<feature type="repeat" description="ANK" evidence="7">
    <location>
        <begin position="35"/>
        <end position="56"/>
    </location>
</feature>
<dbReference type="InterPro" id="IPR036770">
    <property type="entry name" value="Ankyrin_rpt-contain_sf"/>
</dbReference>
<evidence type="ECO:0000259" key="8">
    <source>
        <dbReference type="Pfam" id="PF13962"/>
    </source>
</evidence>
<dbReference type="Gramene" id="RZC52720">
    <property type="protein sequence ID" value="RZC52720"/>
    <property type="gene ID" value="C5167_021145"/>
</dbReference>
<dbReference type="InterPro" id="IPR026961">
    <property type="entry name" value="PGG_dom"/>
</dbReference>
<dbReference type="PROSITE" id="PS50297">
    <property type="entry name" value="ANK_REP_REGION"/>
    <property type="match status" value="2"/>
</dbReference>
<keyword evidence="5 7" id="KW-0040">ANK repeat</keyword>
<accession>A0A4Y7IY49</accession>
<feature type="repeat" description="ANK" evidence="7">
    <location>
        <begin position="75"/>
        <end position="107"/>
    </location>
</feature>
<dbReference type="AlphaFoldDB" id="A0A4Y7IY49"/>
<dbReference type="Gene3D" id="1.25.40.20">
    <property type="entry name" value="Ankyrin repeat-containing domain"/>
    <property type="match status" value="1"/>
</dbReference>
<dbReference type="PROSITE" id="PS50088">
    <property type="entry name" value="ANK_REPEAT"/>
    <property type="match status" value="2"/>
</dbReference>
<dbReference type="Pfam" id="PF00023">
    <property type="entry name" value="Ank"/>
    <property type="match status" value="2"/>
</dbReference>
<reference evidence="9 10" key="1">
    <citation type="journal article" date="2018" name="Science">
        <title>The opium poppy genome and morphinan production.</title>
        <authorList>
            <person name="Guo L."/>
            <person name="Winzer T."/>
            <person name="Yang X."/>
            <person name="Li Y."/>
            <person name="Ning Z."/>
            <person name="He Z."/>
            <person name="Teodor R."/>
            <person name="Lu Y."/>
            <person name="Bowser T.A."/>
            <person name="Graham I.A."/>
            <person name="Ye K."/>
        </authorList>
    </citation>
    <scope>NUCLEOTIDE SEQUENCE [LARGE SCALE GENOMIC DNA]</scope>
    <source>
        <strain evidence="10">cv. HN1</strain>
        <tissue evidence="9">Leaves</tissue>
    </source>
</reference>
<organism evidence="9 10">
    <name type="scientific">Papaver somniferum</name>
    <name type="common">Opium poppy</name>
    <dbReference type="NCBI Taxonomy" id="3469"/>
    <lineage>
        <taxon>Eukaryota</taxon>
        <taxon>Viridiplantae</taxon>
        <taxon>Streptophyta</taxon>
        <taxon>Embryophyta</taxon>
        <taxon>Tracheophyta</taxon>
        <taxon>Spermatophyta</taxon>
        <taxon>Magnoliopsida</taxon>
        <taxon>Ranunculales</taxon>
        <taxon>Papaveraceae</taxon>
        <taxon>Papaveroideae</taxon>
        <taxon>Papaver</taxon>
    </lineage>
</organism>
<keyword evidence="10" id="KW-1185">Reference proteome</keyword>
<evidence type="ECO:0000256" key="3">
    <source>
        <dbReference type="ARBA" id="ARBA00022737"/>
    </source>
</evidence>
<evidence type="ECO:0000256" key="2">
    <source>
        <dbReference type="ARBA" id="ARBA00022692"/>
    </source>
</evidence>
<comment type="subcellular location">
    <subcellularLocation>
        <location evidence="1">Membrane</location>
        <topology evidence="1">Multi-pass membrane protein</topology>
    </subcellularLocation>
</comment>
<dbReference type="SMART" id="SM00248">
    <property type="entry name" value="ANK"/>
    <property type="match status" value="3"/>
</dbReference>
<dbReference type="InterPro" id="IPR002110">
    <property type="entry name" value="Ankyrin_rpt"/>
</dbReference>
<evidence type="ECO:0000256" key="4">
    <source>
        <dbReference type="ARBA" id="ARBA00022989"/>
    </source>
</evidence>
<dbReference type="PANTHER" id="PTHR24186:SF38">
    <property type="entry name" value="ANKYRIN REPEAT FAMILY PROTEIN"/>
    <property type="match status" value="1"/>
</dbReference>
<protein>
    <recommendedName>
        <fullName evidence="8">PGG domain-containing protein</fullName>
    </recommendedName>
</protein>
<dbReference type="OMA" id="HISAMCG"/>
<name>A0A4Y7IY49_PAPSO</name>
<evidence type="ECO:0000256" key="7">
    <source>
        <dbReference type="PROSITE-ProRule" id="PRU00023"/>
    </source>
</evidence>
<proteinExistence type="predicted"/>
<gene>
    <name evidence="9" type="ORF">C5167_021145</name>
</gene>
<dbReference type="PANTHER" id="PTHR24186">
    <property type="entry name" value="PROTEIN PHOSPHATASE 1 REGULATORY SUBUNIT"/>
    <property type="match status" value="1"/>
</dbReference>
<evidence type="ECO:0000256" key="6">
    <source>
        <dbReference type="ARBA" id="ARBA00023136"/>
    </source>
</evidence>
<dbReference type="Proteomes" id="UP000316621">
    <property type="component" value="Chromosome 2"/>
</dbReference>
<keyword evidence="6" id="KW-0472">Membrane</keyword>
<evidence type="ECO:0000313" key="9">
    <source>
        <dbReference type="EMBL" id="RZC52720.1"/>
    </source>
</evidence>
<evidence type="ECO:0000256" key="5">
    <source>
        <dbReference type="ARBA" id="ARBA00023043"/>
    </source>
</evidence>
<dbReference type="Pfam" id="PF13962">
    <property type="entry name" value="PGG"/>
    <property type="match status" value="1"/>
</dbReference>
<feature type="domain" description="PGG" evidence="8">
    <location>
        <begin position="186"/>
        <end position="217"/>
    </location>
</feature>
<evidence type="ECO:0000256" key="1">
    <source>
        <dbReference type="ARBA" id="ARBA00004141"/>
    </source>
</evidence>
<keyword evidence="4" id="KW-1133">Transmembrane helix</keyword>
<keyword evidence="3" id="KW-0677">Repeat</keyword>
<keyword evidence="2" id="KW-0812">Transmembrane</keyword>
<evidence type="ECO:0000313" key="10">
    <source>
        <dbReference type="Proteomes" id="UP000316621"/>
    </source>
</evidence>
<dbReference type="GO" id="GO:0005886">
    <property type="term" value="C:plasma membrane"/>
    <property type="evidence" value="ECO:0007669"/>
    <property type="project" value="TreeGrafter"/>
</dbReference>
<dbReference type="EMBL" id="CM010716">
    <property type="protein sequence ID" value="RZC52720.1"/>
    <property type="molecule type" value="Genomic_DNA"/>
</dbReference>
<dbReference type="SUPFAM" id="SSF48403">
    <property type="entry name" value="Ankyrin repeat"/>
    <property type="match status" value="1"/>
</dbReference>